<name>A0A913Z0X6_PATMI</name>
<dbReference type="AlphaFoldDB" id="A0A913Z0X6"/>
<organism evidence="2 3">
    <name type="scientific">Patiria miniata</name>
    <name type="common">Bat star</name>
    <name type="synonym">Asterina miniata</name>
    <dbReference type="NCBI Taxonomy" id="46514"/>
    <lineage>
        <taxon>Eukaryota</taxon>
        <taxon>Metazoa</taxon>
        <taxon>Echinodermata</taxon>
        <taxon>Eleutherozoa</taxon>
        <taxon>Asterozoa</taxon>
        <taxon>Asteroidea</taxon>
        <taxon>Valvatacea</taxon>
        <taxon>Valvatida</taxon>
        <taxon>Asterinidae</taxon>
        <taxon>Patiria</taxon>
    </lineage>
</organism>
<keyword evidence="3" id="KW-1185">Reference proteome</keyword>
<dbReference type="Proteomes" id="UP000887568">
    <property type="component" value="Unplaced"/>
</dbReference>
<reference evidence="2" key="1">
    <citation type="submission" date="2022-11" db="UniProtKB">
        <authorList>
            <consortium name="EnsemblMetazoa"/>
        </authorList>
    </citation>
    <scope>IDENTIFICATION</scope>
</reference>
<keyword evidence="1" id="KW-1133">Transmembrane helix</keyword>
<evidence type="ECO:0000313" key="3">
    <source>
        <dbReference type="Proteomes" id="UP000887568"/>
    </source>
</evidence>
<evidence type="ECO:0000313" key="2">
    <source>
        <dbReference type="EnsemblMetazoa" id="XP_038044320.1"/>
    </source>
</evidence>
<evidence type="ECO:0000256" key="1">
    <source>
        <dbReference type="SAM" id="Phobius"/>
    </source>
</evidence>
<keyword evidence="1" id="KW-0472">Membrane</keyword>
<feature type="transmembrane region" description="Helical" evidence="1">
    <location>
        <begin position="89"/>
        <end position="111"/>
    </location>
</feature>
<keyword evidence="1" id="KW-0812">Transmembrane</keyword>
<dbReference type="GeneID" id="119719083"/>
<dbReference type="EnsemblMetazoa" id="XM_038188392.1">
    <property type="protein sequence ID" value="XP_038044320.1"/>
    <property type="gene ID" value="LOC119719083"/>
</dbReference>
<dbReference type="RefSeq" id="XP_038044320.1">
    <property type="nucleotide sequence ID" value="XM_038188392.1"/>
</dbReference>
<protein>
    <submittedName>
        <fullName evidence="2">Uncharacterized protein</fullName>
    </submittedName>
</protein>
<proteinExistence type="predicted"/>
<accession>A0A913Z0X6</accession>
<sequence>MDDFLRRLTRVHRRDLPVEPAEPATARSPSSPSRLLDYLISSTTTTTTSPDYLGNFTLPNDTTTGFPESTLEQDGHVRSNEAFPLSSFAVIKAVVLAIVLGILLLTSCRVVGKIVCKNSSKDQAEQ</sequence>